<sequence>MLVTLKPLAPLLTINSGLRPILISPISGSAIMGIGVKYLPTDGGFLVIMRGSADVHDSDTVVNATIQALNCPYGLLSDSETVISELVDAVQAGYMLIAYRLRKPITDPIKLGLSHMDYEAHYSRPVLVWLAHEDGKTIRLARLLKPCWIGGFKCRACQASALVINSVLNKLGLSNIMVR</sequence>
<accession>A0A830EAC0</accession>
<comment type="caution">
    <text evidence="1">The sequence shown here is derived from an EMBL/GenBank/DDBJ whole genome shotgun (WGS) entry which is preliminary data.</text>
</comment>
<proteinExistence type="predicted"/>
<evidence type="ECO:0000313" key="1">
    <source>
        <dbReference type="EMBL" id="GGI86361.1"/>
    </source>
</evidence>
<gene>
    <name evidence="1" type="ORF">GCM10007112_24180</name>
</gene>
<name>A0A830EAC0_9CREN</name>
<organism evidence="1 2">
    <name type="scientific">Vulcanisaeta souniana JCM 11219</name>
    <dbReference type="NCBI Taxonomy" id="1293586"/>
    <lineage>
        <taxon>Archaea</taxon>
        <taxon>Thermoproteota</taxon>
        <taxon>Thermoprotei</taxon>
        <taxon>Thermoproteales</taxon>
        <taxon>Thermoproteaceae</taxon>
        <taxon>Vulcanisaeta</taxon>
    </lineage>
</organism>
<reference evidence="1" key="2">
    <citation type="submission" date="2020-09" db="EMBL/GenBank/DDBJ databases">
        <authorList>
            <person name="Sun Q."/>
            <person name="Ohkuma M."/>
        </authorList>
    </citation>
    <scope>NUCLEOTIDE SEQUENCE</scope>
    <source>
        <strain evidence="1">JCM 11219</strain>
    </source>
</reference>
<dbReference type="Proteomes" id="UP000657075">
    <property type="component" value="Unassembled WGS sequence"/>
</dbReference>
<dbReference type="EMBL" id="BMNM01000014">
    <property type="protein sequence ID" value="GGI86361.1"/>
    <property type="molecule type" value="Genomic_DNA"/>
</dbReference>
<dbReference type="AlphaFoldDB" id="A0A830EAC0"/>
<evidence type="ECO:0000313" key="2">
    <source>
        <dbReference type="Proteomes" id="UP000657075"/>
    </source>
</evidence>
<reference evidence="1" key="1">
    <citation type="journal article" date="2014" name="Int. J. Syst. Evol. Microbiol.">
        <title>Complete genome sequence of Corynebacterium casei LMG S-19264T (=DSM 44701T), isolated from a smear-ripened cheese.</title>
        <authorList>
            <consortium name="US DOE Joint Genome Institute (JGI-PGF)"/>
            <person name="Walter F."/>
            <person name="Albersmeier A."/>
            <person name="Kalinowski J."/>
            <person name="Ruckert C."/>
        </authorList>
    </citation>
    <scope>NUCLEOTIDE SEQUENCE</scope>
    <source>
        <strain evidence="1">JCM 11219</strain>
    </source>
</reference>
<protein>
    <submittedName>
        <fullName evidence="1">Uncharacterized protein</fullName>
    </submittedName>
</protein>